<dbReference type="InterPro" id="IPR015815">
    <property type="entry name" value="HIBADH-related"/>
</dbReference>
<evidence type="ECO:0000313" key="7">
    <source>
        <dbReference type="Proteomes" id="UP000253769"/>
    </source>
</evidence>
<keyword evidence="7" id="KW-1185">Reference proteome</keyword>
<evidence type="ECO:0000256" key="3">
    <source>
        <dbReference type="PIRSR" id="PIRSR000103-1"/>
    </source>
</evidence>
<gene>
    <name evidence="6" type="ORF">DV711_03725</name>
</gene>
<sequence length="301" mass="31955">MPSPKTIKTPSTRIAFIGIGLMGLPMATNLLQAGYPVLVWNRTAAKTLPLQELGAQVCDSVEHAISDADIVITMLETGPVVDQLLYQTKAFQQANAGTLFVDMSSIAPELARQHAEQLQQCQLHYLDAPVSGGTVGAEQASLSIMAGGSAADFERAKPIFEVLGTPHHVGPCGTGQLAKLANQAIVGITIGAVSEALLLAEAGGADPAAVKAALSGGFAASRILELHGQRMIDRDFKPGARARVQLKDMRTIVTEARQQGLQLPLSEQTLTEYQAMIDEGLEELDHSGLFQHLLNQHPKLA</sequence>
<evidence type="ECO:0000256" key="1">
    <source>
        <dbReference type="ARBA" id="ARBA00023002"/>
    </source>
</evidence>
<reference evidence="6 7" key="1">
    <citation type="submission" date="2018-07" db="EMBL/GenBank/DDBJ databases">
        <title>Motiliproteus coralliicola sp. nov., a bacterium isolated from Coral.</title>
        <authorList>
            <person name="Wang G."/>
        </authorList>
    </citation>
    <scope>NUCLEOTIDE SEQUENCE [LARGE SCALE GENOMIC DNA]</scope>
    <source>
        <strain evidence="6 7">C34</strain>
    </source>
</reference>
<dbReference type="AlphaFoldDB" id="A0A369WSQ5"/>
<comment type="caution">
    <text evidence="6">The sequence shown here is derived from an EMBL/GenBank/DDBJ whole genome shotgun (WGS) entry which is preliminary data.</text>
</comment>
<evidence type="ECO:0000313" key="6">
    <source>
        <dbReference type="EMBL" id="RDE24707.1"/>
    </source>
</evidence>
<keyword evidence="2" id="KW-0520">NAD</keyword>
<feature type="active site" evidence="3">
    <location>
        <position position="179"/>
    </location>
</feature>
<dbReference type="Pfam" id="PF03446">
    <property type="entry name" value="NAD_binding_2"/>
    <property type="match status" value="1"/>
</dbReference>
<dbReference type="Gene3D" id="1.10.1040.10">
    <property type="entry name" value="N-(1-d-carboxylethyl)-l-norvaline Dehydrogenase, domain 2"/>
    <property type="match status" value="1"/>
</dbReference>
<organism evidence="6 7">
    <name type="scientific">Motiliproteus coralliicola</name>
    <dbReference type="NCBI Taxonomy" id="2283196"/>
    <lineage>
        <taxon>Bacteria</taxon>
        <taxon>Pseudomonadati</taxon>
        <taxon>Pseudomonadota</taxon>
        <taxon>Gammaproteobacteria</taxon>
        <taxon>Oceanospirillales</taxon>
        <taxon>Oceanospirillaceae</taxon>
        <taxon>Motiliproteus</taxon>
    </lineage>
</organism>
<dbReference type="SUPFAM" id="SSF51735">
    <property type="entry name" value="NAD(P)-binding Rossmann-fold domains"/>
    <property type="match status" value="1"/>
</dbReference>
<dbReference type="PIRSF" id="PIRSF000103">
    <property type="entry name" value="HIBADH"/>
    <property type="match status" value="1"/>
</dbReference>
<feature type="domain" description="6-phosphogluconate dehydrogenase NADP-binding" evidence="4">
    <location>
        <begin position="13"/>
        <end position="165"/>
    </location>
</feature>
<name>A0A369WSQ5_9GAMM</name>
<dbReference type="GO" id="GO:0016491">
    <property type="term" value="F:oxidoreductase activity"/>
    <property type="evidence" value="ECO:0007669"/>
    <property type="project" value="UniProtKB-KW"/>
</dbReference>
<dbReference type="PANTHER" id="PTHR43060">
    <property type="entry name" value="3-HYDROXYISOBUTYRATE DEHYDROGENASE-LIKE 1, MITOCHONDRIAL-RELATED"/>
    <property type="match status" value="1"/>
</dbReference>
<evidence type="ECO:0000259" key="4">
    <source>
        <dbReference type="Pfam" id="PF03446"/>
    </source>
</evidence>
<dbReference type="GO" id="GO:0051287">
    <property type="term" value="F:NAD binding"/>
    <property type="evidence" value="ECO:0007669"/>
    <property type="project" value="InterPro"/>
</dbReference>
<proteinExistence type="predicted"/>
<dbReference type="InterPro" id="IPR036291">
    <property type="entry name" value="NAD(P)-bd_dom_sf"/>
</dbReference>
<dbReference type="EMBL" id="QQOH01000001">
    <property type="protein sequence ID" value="RDE24707.1"/>
    <property type="molecule type" value="Genomic_DNA"/>
</dbReference>
<dbReference type="GO" id="GO:0050661">
    <property type="term" value="F:NADP binding"/>
    <property type="evidence" value="ECO:0007669"/>
    <property type="project" value="InterPro"/>
</dbReference>
<dbReference type="Proteomes" id="UP000253769">
    <property type="component" value="Unassembled WGS sequence"/>
</dbReference>
<dbReference type="PANTHER" id="PTHR43060:SF15">
    <property type="entry name" value="3-HYDROXYISOBUTYRATE DEHYDROGENASE-LIKE 1, MITOCHONDRIAL-RELATED"/>
    <property type="match status" value="1"/>
</dbReference>
<evidence type="ECO:0000256" key="2">
    <source>
        <dbReference type="ARBA" id="ARBA00023027"/>
    </source>
</evidence>
<dbReference type="Gene3D" id="3.40.50.720">
    <property type="entry name" value="NAD(P)-binding Rossmann-like Domain"/>
    <property type="match status" value="1"/>
</dbReference>
<protein>
    <submittedName>
        <fullName evidence="6">NAD(P)-dependent oxidoreductase</fullName>
    </submittedName>
</protein>
<dbReference type="InterPro" id="IPR008927">
    <property type="entry name" value="6-PGluconate_DH-like_C_sf"/>
</dbReference>
<dbReference type="InterPro" id="IPR006115">
    <property type="entry name" value="6PGDH_NADP-bd"/>
</dbReference>
<dbReference type="OrthoDB" id="9786703at2"/>
<dbReference type="InterPro" id="IPR013328">
    <property type="entry name" value="6PGD_dom2"/>
</dbReference>
<dbReference type="InterPro" id="IPR029154">
    <property type="entry name" value="HIBADH-like_NADP-bd"/>
</dbReference>
<evidence type="ECO:0000259" key="5">
    <source>
        <dbReference type="Pfam" id="PF14833"/>
    </source>
</evidence>
<dbReference type="RefSeq" id="WP_114694294.1">
    <property type="nucleotide sequence ID" value="NZ_QQOH01000001.1"/>
</dbReference>
<dbReference type="Pfam" id="PF14833">
    <property type="entry name" value="NAD_binding_11"/>
    <property type="match status" value="1"/>
</dbReference>
<dbReference type="SUPFAM" id="SSF48179">
    <property type="entry name" value="6-phosphogluconate dehydrogenase C-terminal domain-like"/>
    <property type="match status" value="1"/>
</dbReference>
<keyword evidence="1" id="KW-0560">Oxidoreductase</keyword>
<accession>A0A369WSQ5</accession>
<feature type="domain" description="3-hydroxyisobutyrate dehydrogenase-like NAD-binding" evidence="5">
    <location>
        <begin position="173"/>
        <end position="292"/>
    </location>
</feature>